<name>A0ABZ1WD80_9ACTN</name>
<organism evidence="2 3">
    <name type="scientific">Kitasatospora herbaricolor</name>
    <dbReference type="NCBI Taxonomy" id="68217"/>
    <lineage>
        <taxon>Bacteria</taxon>
        <taxon>Bacillati</taxon>
        <taxon>Actinomycetota</taxon>
        <taxon>Actinomycetes</taxon>
        <taxon>Kitasatosporales</taxon>
        <taxon>Streptomycetaceae</taxon>
        <taxon>Kitasatospora</taxon>
    </lineage>
</organism>
<feature type="compositionally biased region" description="Low complexity" evidence="1">
    <location>
        <begin position="200"/>
        <end position="217"/>
    </location>
</feature>
<evidence type="ECO:0000313" key="2">
    <source>
        <dbReference type="EMBL" id="WUS58783.1"/>
    </source>
</evidence>
<feature type="region of interest" description="Disordered" evidence="1">
    <location>
        <begin position="32"/>
        <end position="52"/>
    </location>
</feature>
<gene>
    <name evidence="2" type="ORF">OG469_26715</name>
</gene>
<dbReference type="EMBL" id="CP108482">
    <property type="protein sequence ID" value="WUS58783.1"/>
    <property type="molecule type" value="Genomic_DNA"/>
</dbReference>
<keyword evidence="3" id="KW-1185">Reference proteome</keyword>
<protein>
    <recommendedName>
        <fullName evidence="4">HEAT repeat protein</fullName>
    </recommendedName>
</protein>
<dbReference type="RefSeq" id="WP_329611521.1">
    <property type="nucleotide sequence ID" value="NZ_CP108482.1"/>
</dbReference>
<feature type="region of interest" description="Disordered" evidence="1">
    <location>
        <begin position="143"/>
        <end position="232"/>
    </location>
</feature>
<sequence>MQGEAGSRGDLFAGHLDLRCLAVARRIADASAPRRAGAHRRGGPPAGEESGRLRRLASAVAGRVHEAARRMLGPGHGGLDREAFEELFPVAGGWAAAVLAERLFVPAGRGYRPAHEEFSDWLQGLHLDLDAALRLLLAEPAGRPEPSAGSFEGPGAFERPGVLEGPGDFEGPGASAGPGAFDGEGRISAWEAFGPGGAPPAGYGPAEGPAGYGPAEGPVERPADGPPDGHGPVLVARHRAGPVAAALRTLAQERGASALDPWLHRLCRALELGPPGGEASWWAGRLLAAALAGPDPAAHGPLLAELADRIAERACAGGVPDLAAAGYGRFGPEFWLGLGLPIGTELDLLRRLVRADGPGQHFLAAAARRLRADPAGVIPLVCAWFDDPGGLPARPGSTVADLAHDLLHTHRSLALDDLTDRLADAAHPRADALLLVLAADEPSALCRAVDRWSHDPRPERHVAAAVHALRAAPHAHGAGAELLRHTALALLAREDEPALHGAALALLVRAPGTREAHLPRALAAYAAGDPFVTADILGPALESHPRQVLAAFAERLARPGAAVAEGPRVLAGAAAPEVLRAGAELAGALLRERPERAGLVAGEYLEGRLRGLPGPLGAPADLRALLDGVLTARPVVRRVFAEVLAAAGGPARAELLAVLLAAESDPAVLTAALERLAQHCAGHDEDRAREVVAGACAALLEADEVLVRCAGSSAAFALLLARWPDEHAPPPPDGPRLARMRALVAAGRDPQYAAAEAERAAGPGGQPPGVRPPRRRTGLPVPEQGRAHGTL</sequence>
<feature type="compositionally biased region" description="Gly residues" evidence="1">
    <location>
        <begin position="168"/>
        <end position="182"/>
    </location>
</feature>
<feature type="region of interest" description="Disordered" evidence="1">
    <location>
        <begin position="749"/>
        <end position="791"/>
    </location>
</feature>
<proteinExistence type="predicted"/>
<reference evidence="2 3" key="1">
    <citation type="submission" date="2022-10" db="EMBL/GenBank/DDBJ databases">
        <title>The complete genomes of actinobacterial strains from the NBC collection.</title>
        <authorList>
            <person name="Joergensen T.S."/>
            <person name="Alvarez Arevalo M."/>
            <person name="Sterndorff E.B."/>
            <person name="Faurdal D."/>
            <person name="Vuksanovic O."/>
            <person name="Mourched A.-S."/>
            <person name="Charusanti P."/>
            <person name="Shaw S."/>
            <person name="Blin K."/>
            <person name="Weber T."/>
        </authorList>
    </citation>
    <scope>NUCLEOTIDE SEQUENCE [LARGE SCALE GENOMIC DNA]</scope>
    <source>
        <strain evidence="2 3">NBC_01247</strain>
    </source>
</reference>
<dbReference type="Proteomes" id="UP001432014">
    <property type="component" value="Chromosome"/>
</dbReference>
<accession>A0ABZ1WD80</accession>
<evidence type="ECO:0008006" key="4">
    <source>
        <dbReference type="Google" id="ProtNLM"/>
    </source>
</evidence>
<evidence type="ECO:0000256" key="1">
    <source>
        <dbReference type="SAM" id="MobiDB-lite"/>
    </source>
</evidence>
<evidence type="ECO:0000313" key="3">
    <source>
        <dbReference type="Proteomes" id="UP001432014"/>
    </source>
</evidence>